<dbReference type="Gene3D" id="3.30.1150.10">
    <property type="match status" value="1"/>
</dbReference>
<comment type="similarity">
    <text evidence="2">Belongs to the TonB family.</text>
</comment>
<accession>A0ABX2AXV3</accession>
<proteinExistence type="inferred from homology"/>
<evidence type="ECO:0000256" key="6">
    <source>
        <dbReference type="ARBA" id="ARBA00022692"/>
    </source>
</evidence>
<comment type="subcellular location">
    <subcellularLocation>
        <location evidence="1">Cell inner membrane</location>
        <topology evidence="1">Single-pass membrane protein</topology>
        <orientation evidence="1">Periplasmic side</orientation>
    </subcellularLocation>
</comment>
<dbReference type="GeneID" id="82157676"/>
<evidence type="ECO:0000313" key="13">
    <source>
        <dbReference type="Proteomes" id="UP001193734"/>
    </source>
</evidence>
<feature type="transmembrane region" description="Helical" evidence="10">
    <location>
        <begin position="6"/>
        <end position="22"/>
    </location>
</feature>
<keyword evidence="13" id="KW-1185">Reference proteome</keyword>
<dbReference type="CDD" id="cd07341">
    <property type="entry name" value="M56_BlaR1_MecR1_like"/>
    <property type="match status" value="1"/>
</dbReference>
<dbReference type="InterPro" id="IPR051045">
    <property type="entry name" value="TonB-dependent_transducer"/>
</dbReference>
<dbReference type="PROSITE" id="PS52015">
    <property type="entry name" value="TONB_CTD"/>
    <property type="match status" value="1"/>
</dbReference>
<keyword evidence="3" id="KW-0813">Transport</keyword>
<dbReference type="PANTHER" id="PTHR33446:SF2">
    <property type="entry name" value="PROTEIN TONB"/>
    <property type="match status" value="1"/>
</dbReference>
<keyword evidence="7" id="KW-0653">Protein transport</keyword>
<evidence type="ECO:0000259" key="11">
    <source>
        <dbReference type="PROSITE" id="PS52015"/>
    </source>
</evidence>
<keyword evidence="5" id="KW-0997">Cell inner membrane</keyword>
<dbReference type="InterPro" id="IPR037682">
    <property type="entry name" value="TonB_C"/>
</dbReference>
<protein>
    <submittedName>
        <fullName evidence="12">M56 family metallopeptidase</fullName>
    </submittedName>
</protein>
<feature type="transmembrane region" description="Helical" evidence="10">
    <location>
        <begin position="93"/>
        <end position="114"/>
    </location>
</feature>
<comment type="caution">
    <text evidence="12">The sequence shown here is derived from an EMBL/GenBank/DDBJ whole genome shotgun (WGS) entry which is preliminary data.</text>
</comment>
<dbReference type="Proteomes" id="UP001193734">
    <property type="component" value="Unassembled WGS sequence"/>
</dbReference>
<evidence type="ECO:0000256" key="3">
    <source>
        <dbReference type="ARBA" id="ARBA00022448"/>
    </source>
</evidence>
<name>A0ABX2AXV3_9BACT</name>
<evidence type="ECO:0000256" key="9">
    <source>
        <dbReference type="ARBA" id="ARBA00023136"/>
    </source>
</evidence>
<feature type="transmembrane region" description="Helical" evidence="10">
    <location>
        <begin position="34"/>
        <end position="52"/>
    </location>
</feature>
<dbReference type="Pfam" id="PF05569">
    <property type="entry name" value="Peptidase_M56"/>
    <property type="match status" value="1"/>
</dbReference>
<keyword evidence="6 10" id="KW-0812">Transmembrane</keyword>
<keyword evidence="8 10" id="KW-1133">Transmembrane helix</keyword>
<organism evidence="12 13">
    <name type="scientific">Xylanibacter rodentium</name>
    <dbReference type="NCBI Taxonomy" id="2736289"/>
    <lineage>
        <taxon>Bacteria</taxon>
        <taxon>Pseudomonadati</taxon>
        <taxon>Bacteroidota</taxon>
        <taxon>Bacteroidia</taxon>
        <taxon>Bacteroidales</taxon>
        <taxon>Prevotellaceae</taxon>
        <taxon>Xylanibacter</taxon>
    </lineage>
</organism>
<sequence length="459" mass="50808">MIYLIKLNIAIAIFYIAYRLLFSNDTFFRNRRATLIGAIILSALIPLTNTSTPVDMALKENAVTDIYVTRVLPVLTVTAGTDTATTSGSGTDIARMLLAAYLSISIILVTRTAWCATTIARLARRSPCTTVDGIKVRLVEGSNTSFSFMKWIFADAATLRSAKAADVISHERTHAEQWHTADVLLGELMCAVCWPNPAAWLMRRQIKINLEYLADEHVLALGADTRTYQYHLLALSCPSEKNIAISNNFNVLPLKMRIKMMNKKRTAPQKRAKYLLLLPLAAILLAANNAETQARKIIQPAKTVIVANNKTTDDNDKTVYEASEVLPEFINNESGEKGTEALMKYLCDNVKYPLISMKSGVEGRVIVKFVVNTDGNVSDATIVGSASRNLSQKELDRIATYKRDGNEADDEPGVRIGDACNALDDEAIRVVSSTKWIPGKNKDKPVRVYFTLPINFKLQ</sequence>
<evidence type="ECO:0000313" key="12">
    <source>
        <dbReference type="EMBL" id="NPE14237.1"/>
    </source>
</evidence>
<dbReference type="NCBIfam" id="TIGR01352">
    <property type="entry name" value="tonB_Cterm"/>
    <property type="match status" value="1"/>
</dbReference>
<evidence type="ECO:0000256" key="8">
    <source>
        <dbReference type="ARBA" id="ARBA00022989"/>
    </source>
</evidence>
<feature type="domain" description="TonB C-terminal" evidence="11">
    <location>
        <begin position="337"/>
        <end position="459"/>
    </location>
</feature>
<evidence type="ECO:0000256" key="4">
    <source>
        <dbReference type="ARBA" id="ARBA00022475"/>
    </source>
</evidence>
<keyword evidence="4" id="KW-1003">Cell membrane</keyword>
<dbReference type="Pfam" id="PF03544">
    <property type="entry name" value="TonB_C"/>
    <property type="match status" value="2"/>
</dbReference>
<dbReference type="RefSeq" id="WP_172177486.1">
    <property type="nucleotide sequence ID" value="NZ_CASGIA010000018.1"/>
</dbReference>
<dbReference type="InterPro" id="IPR008756">
    <property type="entry name" value="Peptidase_M56"/>
</dbReference>
<evidence type="ECO:0000256" key="10">
    <source>
        <dbReference type="SAM" id="Phobius"/>
    </source>
</evidence>
<gene>
    <name evidence="12" type="ORF">HPS55_07835</name>
</gene>
<keyword evidence="9 10" id="KW-0472">Membrane</keyword>
<dbReference type="InterPro" id="IPR006260">
    <property type="entry name" value="TonB/TolA_C"/>
</dbReference>
<dbReference type="EMBL" id="JABKKE010000011">
    <property type="protein sequence ID" value="NPE14237.1"/>
    <property type="molecule type" value="Genomic_DNA"/>
</dbReference>
<evidence type="ECO:0000256" key="2">
    <source>
        <dbReference type="ARBA" id="ARBA00006555"/>
    </source>
</evidence>
<dbReference type="SUPFAM" id="SSF74653">
    <property type="entry name" value="TolA/TonB C-terminal domain"/>
    <property type="match status" value="1"/>
</dbReference>
<evidence type="ECO:0000256" key="1">
    <source>
        <dbReference type="ARBA" id="ARBA00004383"/>
    </source>
</evidence>
<dbReference type="PANTHER" id="PTHR33446">
    <property type="entry name" value="PROTEIN TONB-RELATED"/>
    <property type="match status" value="1"/>
</dbReference>
<reference evidence="12 13" key="1">
    <citation type="submission" date="2020-05" db="EMBL/GenBank/DDBJ databases">
        <title>Distinct polysaccharide utilization as determinants for interspecies competition between intestinal Prevotella spp.</title>
        <authorList>
            <person name="Galvez E.J.C."/>
            <person name="Iljazovic A."/>
            <person name="Strowig T."/>
        </authorList>
    </citation>
    <scope>NUCLEOTIDE SEQUENCE [LARGE SCALE GENOMIC DNA]</scope>
    <source>
        <strain evidence="12 13">PROD</strain>
    </source>
</reference>
<evidence type="ECO:0000256" key="5">
    <source>
        <dbReference type="ARBA" id="ARBA00022519"/>
    </source>
</evidence>
<evidence type="ECO:0000256" key="7">
    <source>
        <dbReference type="ARBA" id="ARBA00022927"/>
    </source>
</evidence>